<protein>
    <submittedName>
        <fullName evidence="4">Phosphodiesterase/alkaline phosphatase D</fullName>
    </submittedName>
</protein>
<proteinExistence type="predicted"/>
<gene>
    <name evidence="4" type="ORF">K458DRAFT_446654</name>
</gene>
<accession>A0A6G1IJD0</accession>
<feature type="signal peptide" evidence="1">
    <location>
        <begin position="1"/>
        <end position="17"/>
    </location>
</feature>
<keyword evidence="5" id="KW-1185">Reference proteome</keyword>
<sequence>MKLQLLSVLASVSIVSASWTKNLNYRSPSEHHPSLGISIRKVVKRNDVKSPWDPAKLNFTHGVASGDPYPSSIILWTRVSPQSDNDKSNVTVSGYVPLFDHDNEKYVSMSKAPVCVEYKVASDKELSDVVDSGKVYTSSDVDYTVKVEAKNLKAYTTYYYQFNVCNSDNKSPLGRTKTTPNADDDLTKVSLAIYSCSNYPFGFFNAYGNPVRKDSVDYVVHLGDYIYEYGEGDYGWGYSLGRIPLPDKEITTLYDYRKRLATYRTDLDLVASHQNFPWIPVWDDHEVADNAYRDGTSHMNNTEETFIEDGGISFDQRKMNAVRAYFEWMPIRQVEMDDNLRIWRSFSIGKLVDLIMLDTRNYDRSVTDLYWNTDYIHEISNDASRSLMGPRQEHWFYDELSESAERGAAWRLIGSQVIFSRINQSAAYGEDNPLNYDAWDGYQSNKNRTLNHLYSNNIGNNIFLAGDSHASWVSDLVWLDAKPYDSSTGAGSIGVEFAGTAVTSPCPYGANISLATANNYSSIIQGANTELQWQDLYYRGYYELHISGEEVLANFFGMPTVVSRNGWEIPIANFTVKSGENRLQRPVGGGVVESGSLKGGKTVQTNATLDTGNGTWFVSQAGLEVL</sequence>
<dbReference type="InterPro" id="IPR032093">
    <property type="entry name" value="PhoD_N"/>
</dbReference>
<organism evidence="4 5">
    <name type="scientific">Lentithecium fluviatile CBS 122367</name>
    <dbReference type="NCBI Taxonomy" id="1168545"/>
    <lineage>
        <taxon>Eukaryota</taxon>
        <taxon>Fungi</taxon>
        <taxon>Dikarya</taxon>
        <taxon>Ascomycota</taxon>
        <taxon>Pezizomycotina</taxon>
        <taxon>Dothideomycetes</taxon>
        <taxon>Pleosporomycetidae</taxon>
        <taxon>Pleosporales</taxon>
        <taxon>Massarineae</taxon>
        <taxon>Lentitheciaceae</taxon>
        <taxon>Lentithecium</taxon>
    </lineage>
</organism>
<dbReference type="Pfam" id="PF09423">
    <property type="entry name" value="PhoD"/>
    <property type="match status" value="1"/>
</dbReference>
<dbReference type="Proteomes" id="UP000799291">
    <property type="component" value="Unassembled WGS sequence"/>
</dbReference>
<dbReference type="Gene3D" id="3.60.21.70">
    <property type="entry name" value="PhoD-like phosphatase"/>
    <property type="match status" value="1"/>
</dbReference>
<dbReference type="Pfam" id="PF16655">
    <property type="entry name" value="PhoD_N"/>
    <property type="match status" value="1"/>
</dbReference>
<feature type="domain" description="PhoD-like phosphatase metallophosphatase" evidence="2">
    <location>
        <begin position="191"/>
        <end position="554"/>
    </location>
</feature>
<name>A0A6G1IJD0_9PLEO</name>
<dbReference type="PANTHER" id="PTHR43606:SF7">
    <property type="entry name" value="PHOSPHATASE, PUTATIVE (AFU_ORTHOLOGUE AFUA_6G08710)-RELATED"/>
    <property type="match status" value="1"/>
</dbReference>
<dbReference type="InterPro" id="IPR029052">
    <property type="entry name" value="Metallo-depent_PP-like"/>
</dbReference>
<dbReference type="InterPro" id="IPR038607">
    <property type="entry name" value="PhoD-like_sf"/>
</dbReference>
<keyword evidence="1" id="KW-0732">Signal</keyword>
<feature type="domain" description="Phospholipase D N-terminal" evidence="3">
    <location>
        <begin position="61"/>
        <end position="178"/>
    </location>
</feature>
<dbReference type="SUPFAM" id="SSF56300">
    <property type="entry name" value="Metallo-dependent phosphatases"/>
    <property type="match status" value="1"/>
</dbReference>
<feature type="chain" id="PRO_5026044436" evidence="1">
    <location>
        <begin position="18"/>
        <end position="626"/>
    </location>
</feature>
<evidence type="ECO:0000259" key="3">
    <source>
        <dbReference type="Pfam" id="PF16655"/>
    </source>
</evidence>
<evidence type="ECO:0000313" key="4">
    <source>
        <dbReference type="EMBL" id="KAF2678051.1"/>
    </source>
</evidence>
<dbReference type="AlphaFoldDB" id="A0A6G1IJD0"/>
<evidence type="ECO:0000256" key="1">
    <source>
        <dbReference type="SAM" id="SignalP"/>
    </source>
</evidence>
<dbReference type="PANTHER" id="PTHR43606">
    <property type="entry name" value="PHOSPHATASE, PUTATIVE (AFU_ORTHOLOGUE AFUA_6G08710)-RELATED"/>
    <property type="match status" value="1"/>
</dbReference>
<evidence type="ECO:0000313" key="5">
    <source>
        <dbReference type="Proteomes" id="UP000799291"/>
    </source>
</evidence>
<dbReference type="InterPro" id="IPR018946">
    <property type="entry name" value="PhoD-like_MPP"/>
</dbReference>
<dbReference type="EMBL" id="MU005615">
    <property type="protein sequence ID" value="KAF2678051.1"/>
    <property type="molecule type" value="Genomic_DNA"/>
</dbReference>
<dbReference type="OrthoDB" id="9992270at2759"/>
<dbReference type="CDD" id="cd07389">
    <property type="entry name" value="MPP_PhoD"/>
    <property type="match status" value="1"/>
</dbReference>
<dbReference type="InterPro" id="IPR052900">
    <property type="entry name" value="Phospholipid_Metab_Enz"/>
</dbReference>
<dbReference type="Gene3D" id="2.60.40.380">
    <property type="entry name" value="Purple acid phosphatase-like, N-terminal"/>
    <property type="match status" value="1"/>
</dbReference>
<evidence type="ECO:0000259" key="2">
    <source>
        <dbReference type="Pfam" id="PF09423"/>
    </source>
</evidence>
<reference evidence="4" key="1">
    <citation type="journal article" date="2020" name="Stud. Mycol.">
        <title>101 Dothideomycetes genomes: a test case for predicting lifestyles and emergence of pathogens.</title>
        <authorList>
            <person name="Haridas S."/>
            <person name="Albert R."/>
            <person name="Binder M."/>
            <person name="Bloem J."/>
            <person name="Labutti K."/>
            <person name="Salamov A."/>
            <person name="Andreopoulos B."/>
            <person name="Baker S."/>
            <person name="Barry K."/>
            <person name="Bills G."/>
            <person name="Bluhm B."/>
            <person name="Cannon C."/>
            <person name="Castanera R."/>
            <person name="Culley D."/>
            <person name="Daum C."/>
            <person name="Ezra D."/>
            <person name="Gonzalez J."/>
            <person name="Henrissat B."/>
            <person name="Kuo A."/>
            <person name="Liang C."/>
            <person name="Lipzen A."/>
            <person name="Lutzoni F."/>
            <person name="Magnuson J."/>
            <person name="Mondo S."/>
            <person name="Nolan M."/>
            <person name="Ohm R."/>
            <person name="Pangilinan J."/>
            <person name="Park H.-J."/>
            <person name="Ramirez L."/>
            <person name="Alfaro M."/>
            <person name="Sun H."/>
            <person name="Tritt A."/>
            <person name="Yoshinaga Y."/>
            <person name="Zwiers L.-H."/>
            <person name="Turgeon B."/>
            <person name="Goodwin S."/>
            <person name="Spatafora J."/>
            <person name="Crous P."/>
            <person name="Grigoriev I."/>
        </authorList>
    </citation>
    <scope>NUCLEOTIDE SEQUENCE</scope>
    <source>
        <strain evidence="4">CBS 122367</strain>
    </source>
</reference>